<dbReference type="EMBL" id="BAAAGU010000102">
    <property type="protein sequence ID" value="GAA0671457.1"/>
    <property type="molecule type" value="Genomic_DNA"/>
</dbReference>
<sequence length="48" mass="5081">MKLAYWSAAINGYVTTQDGRPVVVWTVLAGGSAIGRKGTAKTMSHVVM</sequence>
<name>A0ABP3T5L7_9ACTN</name>
<comment type="caution">
    <text evidence="1">The sequence shown here is derived from an EMBL/GenBank/DDBJ whole genome shotgun (WGS) entry which is preliminary data.</text>
</comment>
<keyword evidence="2" id="KW-1185">Reference proteome</keyword>
<accession>A0ABP3T5L7</accession>
<evidence type="ECO:0000313" key="2">
    <source>
        <dbReference type="Proteomes" id="UP001500724"/>
    </source>
</evidence>
<proteinExistence type="predicted"/>
<protein>
    <submittedName>
        <fullName evidence="1">Uncharacterized protein</fullName>
    </submittedName>
</protein>
<reference evidence="2" key="1">
    <citation type="journal article" date="2019" name="Int. J. Syst. Evol. Microbiol.">
        <title>The Global Catalogue of Microorganisms (GCM) 10K type strain sequencing project: providing services to taxonomists for standard genome sequencing and annotation.</title>
        <authorList>
            <consortium name="The Broad Institute Genomics Platform"/>
            <consortium name="The Broad Institute Genome Sequencing Center for Infectious Disease"/>
            <person name="Wu L."/>
            <person name="Ma J."/>
        </authorList>
    </citation>
    <scope>NUCLEOTIDE SEQUENCE [LARGE SCALE GENOMIC DNA]</scope>
    <source>
        <strain evidence="2">JCM 10367</strain>
    </source>
</reference>
<gene>
    <name evidence="1" type="ORF">GCM10009535_58980</name>
</gene>
<organism evidence="1 2">
    <name type="scientific">Streptomyces thermocarboxydovorans</name>
    <dbReference type="NCBI Taxonomy" id="59298"/>
    <lineage>
        <taxon>Bacteria</taxon>
        <taxon>Bacillati</taxon>
        <taxon>Actinomycetota</taxon>
        <taxon>Actinomycetes</taxon>
        <taxon>Kitasatosporales</taxon>
        <taxon>Streptomycetaceae</taxon>
        <taxon>Streptomyces</taxon>
    </lineage>
</organism>
<dbReference type="Proteomes" id="UP001500724">
    <property type="component" value="Unassembled WGS sequence"/>
</dbReference>
<dbReference type="RefSeq" id="WP_344007584.1">
    <property type="nucleotide sequence ID" value="NZ_BAAAGU010000102.1"/>
</dbReference>
<evidence type="ECO:0000313" key="1">
    <source>
        <dbReference type="EMBL" id="GAA0671457.1"/>
    </source>
</evidence>